<evidence type="ECO:0008006" key="3">
    <source>
        <dbReference type="Google" id="ProtNLM"/>
    </source>
</evidence>
<reference evidence="2" key="1">
    <citation type="submission" date="2016-10" db="EMBL/GenBank/DDBJ databases">
        <authorList>
            <person name="Varghese N."/>
            <person name="Submissions S."/>
        </authorList>
    </citation>
    <scope>NUCLEOTIDE SEQUENCE [LARGE SCALE GENOMIC DNA]</scope>
    <source>
        <strain evidence="2">DSM 4771</strain>
    </source>
</reference>
<dbReference type="InterPro" id="IPR018691">
    <property type="entry name" value="DUF2188"/>
</dbReference>
<dbReference type="Pfam" id="PF09954">
    <property type="entry name" value="DUF2188"/>
    <property type="match status" value="1"/>
</dbReference>
<dbReference type="RefSeq" id="WP_093193288.1">
    <property type="nucleotide sequence ID" value="NZ_FNEV01000004.1"/>
</dbReference>
<dbReference type="EMBL" id="FNEV01000004">
    <property type="protein sequence ID" value="SDJ32906.1"/>
    <property type="molecule type" value="Genomic_DNA"/>
</dbReference>
<organism evidence="1 2">
    <name type="scientific">Salimicrobium halophilum</name>
    <dbReference type="NCBI Taxonomy" id="86666"/>
    <lineage>
        <taxon>Bacteria</taxon>
        <taxon>Bacillati</taxon>
        <taxon>Bacillota</taxon>
        <taxon>Bacilli</taxon>
        <taxon>Bacillales</taxon>
        <taxon>Bacillaceae</taxon>
        <taxon>Salimicrobium</taxon>
    </lineage>
</organism>
<protein>
    <recommendedName>
        <fullName evidence="3">DUF2188 domain-containing protein</fullName>
    </recommendedName>
</protein>
<accession>A0A1G8SUK4</accession>
<name>A0A1G8SUK4_9BACI</name>
<gene>
    <name evidence="1" type="ORF">SAMN04490247_1535</name>
</gene>
<sequence>MVKEYSVVQNKEGDGWFVKIEDVAPTEIFEDRDSAVEEAEKIAKKNSPSKVLILDQERNVEEERNF</sequence>
<dbReference type="OrthoDB" id="2428875at2"/>
<dbReference type="AlphaFoldDB" id="A0A1G8SUK4"/>
<evidence type="ECO:0000313" key="1">
    <source>
        <dbReference type="EMBL" id="SDJ32906.1"/>
    </source>
</evidence>
<proteinExistence type="predicted"/>
<dbReference type="Proteomes" id="UP000199225">
    <property type="component" value="Unassembled WGS sequence"/>
</dbReference>
<evidence type="ECO:0000313" key="2">
    <source>
        <dbReference type="Proteomes" id="UP000199225"/>
    </source>
</evidence>
<keyword evidence="2" id="KW-1185">Reference proteome</keyword>